<comment type="subcellular location">
    <subcellularLocation>
        <location evidence="1">Cell membrane</location>
        <topology evidence="1">Multi-pass membrane protein</topology>
    </subcellularLocation>
</comment>
<keyword evidence="2" id="KW-1003">Cell membrane</keyword>
<dbReference type="InterPro" id="IPR002797">
    <property type="entry name" value="Polysacc_synth"/>
</dbReference>
<dbReference type="AlphaFoldDB" id="A0A5Y2LWF0"/>
<organism evidence="8">
    <name type="scientific">Salmonella enterica subsp. salamae</name>
    <dbReference type="NCBI Taxonomy" id="59202"/>
    <lineage>
        <taxon>Bacteria</taxon>
        <taxon>Pseudomonadati</taxon>
        <taxon>Pseudomonadota</taxon>
        <taxon>Gammaproteobacteria</taxon>
        <taxon>Enterobacterales</taxon>
        <taxon>Enterobacteriaceae</taxon>
        <taxon>Salmonella</taxon>
    </lineage>
</organism>
<feature type="transmembrane region" description="Helical" evidence="7">
    <location>
        <begin position="12"/>
        <end position="33"/>
    </location>
</feature>
<evidence type="ECO:0000256" key="4">
    <source>
        <dbReference type="ARBA" id="ARBA00022989"/>
    </source>
</evidence>
<feature type="transmembrane region" description="Helical" evidence="7">
    <location>
        <begin position="386"/>
        <end position="409"/>
    </location>
</feature>
<feature type="transmembrane region" description="Helical" evidence="7">
    <location>
        <begin position="211"/>
        <end position="230"/>
    </location>
</feature>
<reference evidence="8" key="1">
    <citation type="submission" date="2018-06" db="EMBL/GenBank/DDBJ databases">
        <authorList>
            <person name="Ashton P.M."/>
            <person name="Dallman T."/>
            <person name="Nair S."/>
            <person name="De Pinna E."/>
            <person name="Peters T."/>
            <person name="Grant K."/>
        </authorList>
    </citation>
    <scope>NUCLEOTIDE SEQUENCE [LARGE SCALE GENOMIC DNA]</scope>
    <source>
        <strain evidence="8">319688</strain>
    </source>
</reference>
<keyword evidence="5 7" id="KW-0472">Membrane</keyword>
<feature type="transmembrane region" description="Helical" evidence="7">
    <location>
        <begin position="168"/>
        <end position="191"/>
    </location>
</feature>
<dbReference type="PANTHER" id="PTHR30250:SF11">
    <property type="entry name" value="O-ANTIGEN TRANSPORTER-RELATED"/>
    <property type="match status" value="1"/>
</dbReference>
<name>A0A5Y2LWF0_SALER</name>
<proteinExistence type="predicted"/>
<feature type="transmembrane region" description="Helical" evidence="7">
    <location>
        <begin position="39"/>
        <end position="62"/>
    </location>
</feature>
<dbReference type="InterPro" id="IPR050833">
    <property type="entry name" value="Poly_Biosynth_Transport"/>
</dbReference>
<dbReference type="PANTHER" id="PTHR30250">
    <property type="entry name" value="PST FAMILY PREDICTED COLANIC ACID TRANSPORTER"/>
    <property type="match status" value="1"/>
</dbReference>
<dbReference type="EMBL" id="AAIIOQ010000030">
    <property type="protein sequence ID" value="ECE6362058.1"/>
    <property type="molecule type" value="Genomic_DNA"/>
</dbReference>
<keyword evidence="4 7" id="KW-1133">Transmembrane helix</keyword>
<evidence type="ECO:0000256" key="1">
    <source>
        <dbReference type="ARBA" id="ARBA00004651"/>
    </source>
</evidence>
<evidence type="ECO:0000256" key="2">
    <source>
        <dbReference type="ARBA" id="ARBA00022475"/>
    </source>
</evidence>
<feature type="transmembrane region" description="Helical" evidence="7">
    <location>
        <begin position="83"/>
        <end position="106"/>
    </location>
</feature>
<dbReference type="Proteomes" id="UP000839852">
    <property type="component" value="Unassembled WGS sequence"/>
</dbReference>
<evidence type="ECO:0000256" key="6">
    <source>
        <dbReference type="ARBA" id="ARBA00049738"/>
    </source>
</evidence>
<evidence type="ECO:0000256" key="5">
    <source>
        <dbReference type="ARBA" id="ARBA00023136"/>
    </source>
</evidence>
<evidence type="ECO:0000313" key="8">
    <source>
        <dbReference type="EMBL" id="ECE6362058.1"/>
    </source>
</evidence>
<feature type="transmembrane region" description="Helical" evidence="7">
    <location>
        <begin position="327"/>
        <end position="352"/>
    </location>
</feature>
<comment type="caution">
    <text evidence="8">The sequence shown here is derived from an EMBL/GenBank/DDBJ whole genome shotgun (WGS) entry which is preliminary data.</text>
</comment>
<dbReference type="Pfam" id="PF01943">
    <property type="entry name" value="Polysacc_synt"/>
    <property type="match status" value="1"/>
</dbReference>
<sequence>MFNTMLKYYTSVVLRGFTLLTKFIFIILLARFLQASDLGLYGLISAAVGYGIFVVGFEFYTYSTREIINSHKETLFFILKNQVLFYLISYTLCIPVFIILVYLNILPRGSEYWFIALLFFEHLSQEINRVLITIESQTIASFILFVRQGLWCWLAIATMVVYPDLRNITVVFIYWLIGTVFACVLGILYILNKKTGNNTIKWDWAWLKKGIRLSAPMLIAALALRGFFTFDRFAIEKISGLEILGGYTLFVSMTSAIQSFLDTILISFSFPKLARLYSEQKYIEFKSELKKFALKLILLLSILSICCFFTGYILLKWLDNLNYIKLFPVFILLILATFVYCISLIPHIALYAMREDHCILMSQCISFLAFISFLIMSIYLSEIYCVIIGMVVSFILLLLLKTLPLYNILNKVKC</sequence>
<feature type="transmembrane region" description="Helical" evidence="7">
    <location>
        <begin position="359"/>
        <end position="380"/>
    </location>
</feature>
<gene>
    <name evidence="8" type="ORF">DPA05_20770</name>
</gene>
<keyword evidence="3 7" id="KW-0812">Transmembrane</keyword>
<protein>
    <recommendedName>
        <fullName evidence="6">Putative O-antigen transporter</fullName>
    </recommendedName>
</protein>
<accession>A0A5Y2LWF0</accession>
<feature type="transmembrane region" description="Helical" evidence="7">
    <location>
        <begin position="250"/>
        <end position="271"/>
    </location>
</feature>
<evidence type="ECO:0000256" key="3">
    <source>
        <dbReference type="ARBA" id="ARBA00022692"/>
    </source>
</evidence>
<feature type="transmembrane region" description="Helical" evidence="7">
    <location>
        <begin position="292"/>
        <end position="315"/>
    </location>
</feature>
<dbReference type="GO" id="GO:0005886">
    <property type="term" value="C:plasma membrane"/>
    <property type="evidence" value="ECO:0007669"/>
    <property type="project" value="UniProtKB-SubCell"/>
</dbReference>
<evidence type="ECO:0000256" key="7">
    <source>
        <dbReference type="SAM" id="Phobius"/>
    </source>
</evidence>